<keyword evidence="9" id="KW-1185">Reference proteome</keyword>
<dbReference type="InterPro" id="IPR006042">
    <property type="entry name" value="Xan_ur_permease"/>
</dbReference>
<name>B0C4Z1_ACAM1</name>
<keyword evidence="4 7" id="KW-0812">Transmembrane</keyword>
<comment type="subcellular location">
    <subcellularLocation>
        <location evidence="1">Membrane</location>
        <topology evidence="1">Multi-pass membrane protein</topology>
    </subcellularLocation>
</comment>
<protein>
    <submittedName>
        <fullName evidence="8">Uracil-xanthine permease</fullName>
    </submittedName>
</protein>
<dbReference type="AlphaFoldDB" id="B0C4Z1"/>
<dbReference type="Proteomes" id="UP000000268">
    <property type="component" value="Chromosome"/>
</dbReference>
<keyword evidence="3" id="KW-0813">Transport</keyword>
<dbReference type="PANTHER" id="PTHR42810:SF2">
    <property type="entry name" value="PURINE PERMEASE C1399.01C-RELATED"/>
    <property type="match status" value="1"/>
</dbReference>
<feature type="transmembrane region" description="Helical" evidence="7">
    <location>
        <begin position="225"/>
        <end position="243"/>
    </location>
</feature>
<dbReference type="HOGENOM" id="CLU_017959_1_2_3"/>
<dbReference type="GO" id="GO:0042907">
    <property type="term" value="F:xanthine transmembrane transporter activity"/>
    <property type="evidence" value="ECO:0007669"/>
    <property type="project" value="TreeGrafter"/>
</dbReference>
<proteinExistence type="inferred from homology"/>
<keyword evidence="5 7" id="KW-1133">Transmembrane helix</keyword>
<organism evidence="8 9">
    <name type="scientific">Acaryochloris marina (strain MBIC 11017)</name>
    <dbReference type="NCBI Taxonomy" id="329726"/>
    <lineage>
        <taxon>Bacteria</taxon>
        <taxon>Bacillati</taxon>
        <taxon>Cyanobacteriota</taxon>
        <taxon>Cyanophyceae</taxon>
        <taxon>Acaryochloridales</taxon>
        <taxon>Acaryochloridaceae</taxon>
        <taxon>Acaryochloris</taxon>
    </lineage>
</organism>
<feature type="transmembrane region" description="Helical" evidence="7">
    <location>
        <begin position="127"/>
        <end position="146"/>
    </location>
</feature>
<evidence type="ECO:0000256" key="4">
    <source>
        <dbReference type="ARBA" id="ARBA00022692"/>
    </source>
</evidence>
<comment type="similarity">
    <text evidence="2">Belongs to the nucleobase:cation symporter-2 (NCS2) (TC 2.A.40) family.</text>
</comment>
<dbReference type="EMBL" id="CP000828">
    <property type="protein sequence ID" value="ABW25103.1"/>
    <property type="molecule type" value="Genomic_DNA"/>
</dbReference>
<dbReference type="PANTHER" id="PTHR42810">
    <property type="entry name" value="PURINE PERMEASE C1399.01C-RELATED"/>
    <property type="match status" value="1"/>
</dbReference>
<evidence type="ECO:0000313" key="9">
    <source>
        <dbReference type="Proteomes" id="UP000000268"/>
    </source>
</evidence>
<accession>B0C4Z1</accession>
<feature type="transmembrane region" description="Helical" evidence="7">
    <location>
        <begin position="158"/>
        <end position="178"/>
    </location>
</feature>
<evidence type="ECO:0000256" key="6">
    <source>
        <dbReference type="ARBA" id="ARBA00023136"/>
    </source>
</evidence>
<dbReference type="STRING" id="329726.AM1_0014"/>
<feature type="transmembrane region" description="Helical" evidence="7">
    <location>
        <begin position="185"/>
        <end position="205"/>
    </location>
</feature>
<reference evidence="8 9" key="1">
    <citation type="journal article" date="2008" name="Proc. Natl. Acad. Sci. U.S.A.">
        <title>Niche adaptation and genome expansion in the chlorophyll d-producing cyanobacterium Acaryochloris marina.</title>
        <authorList>
            <person name="Swingley W.D."/>
            <person name="Chen M."/>
            <person name="Cheung P.C."/>
            <person name="Conrad A.L."/>
            <person name="Dejesa L.C."/>
            <person name="Hao J."/>
            <person name="Honchak B.M."/>
            <person name="Karbach L.E."/>
            <person name="Kurdoglu A."/>
            <person name="Lahiri S."/>
            <person name="Mastrian S.D."/>
            <person name="Miyashita H."/>
            <person name="Page L."/>
            <person name="Ramakrishna P."/>
            <person name="Satoh S."/>
            <person name="Sattley W.M."/>
            <person name="Shimada Y."/>
            <person name="Taylor H.L."/>
            <person name="Tomo T."/>
            <person name="Tsuchiya T."/>
            <person name="Wang Z.T."/>
            <person name="Raymond J."/>
            <person name="Mimuro M."/>
            <person name="Blankenship R.E."/>
            <person name="Touchman J.W."/>
        </authorList>
    </citation>
    <scope>NUCLEOTIDE SEQUENCE [LARGE SCALE GENOMIC DNA]</scope>
    <source>
        <strain evidence="9">MBIC 11017</strain>
    </source>
</reference>
<feature type="transmembrane region" description="Helical" evidence="7">
    <location>
        <begin position="335"/>
        <end position="357"/>
    </location>
</feature>
<feature type="transmembrane region" description="Helical" evidence="7">
    <location>
        <begin position="369"/>
        <end position="392"/>
    </location>
</feature>
<feature type="transmembrane region" description="Helical" evidence="7">
    <location>
        <begin position="308"/>
        <end position="329"/>
    </location>
</feature>
<keyword evidence="6 7" id="KW-0472">Membrane</keyword>
<dbReference type="OrthoDB" id="9805749at2"/>
<feature type="transmembrane region" description="Helical" evidence="7">
    <location>
        <begin position="71"/>
        <end position="90"/>
    </location>
</feature>
<evidence type="ECO:0000256" key="2">
    <source>
        <dbReference type="ARBA" id="ARBA00008821"/>
    </source>
</evidence>
<dbReference type="Pfam" id="PF00860">
    <property type="entry name" value="Xan_ur_permease"/>
    <property type="match status" value="1"/>
</dbReference>
<dbReference type="PROSITE" id="PS01116">
    <property type="entry name" value="XANTH_URACIL_PERMASE"/>
    <property type="match status" value="1"/>
</dbReference>
<dbReference type="InterPro" id="IPR006043">
    <property type="entry name" value="NCS2"/>
</dbReference>
<dbReference type="eggNOG" id="COG2233">
    <property type="taxonomic scope" value="Bacteria"/>
</dbReference>
<evidence type="ECO:0000256" key="5">
    <source>
        <dbReference type="ARBA" id="ARBA00022989"/>
    </source>
</evidence>
<feature type="transmembrane region" description="Helical" evidence="7">
    <location>
        <begin position="96"/>
        <end position="115"/>
    </location>
</feature>
<sequence length="416" mass="42839">MNLSPPHPVESPSSYSFRLKDIILGAQMLFIAFGALVLVPILAGLDPNVALFTAGVGTLVFQLITKGKVPVFLASSFAFIAPITAGIQQFGLAATMSGLVAAGFLYMLLSMLVLWRGPDSILKVLPPIVTGPVIMVIGLSLAPIAIQMASEAGSSYGVGTAQFLAALALTTTIVAALLARGTFQLVPILMGISVGYVGALLLGIVDFSPVVAAPWLMRPQFTLPTLHWPAIAFFVPVAIAPAIEHIGDILVISSITGNPLLRDPGLHRTLLGDGVATSIAALLGGPPNTTYSEVTGAVALTRAFNPGIMTWAALIAIMLSFSGKLGALLRTIPPPVMGGVLVVLFGTIVVVGINSLVQSGSNLLQSRNMIIVGVILVLGAGNMSLTIGQFSLEGIGLSSLMGVLLNSVLPNPSPGE</sequence>
<dbReference type="GO" id="GO:0005886">
    <property type="term" value="C:plasma membrane"/>
    <property type="evidence" value="ECO:0007669"/>
    <property type="project" value="TreeGrafter"/>
</dbReference>
<feature type="transmembrane region" description="Helical" evidence="7">
    <location>
        <begin position="22"/>
        <end position="43"/>
    </location>
</feature>
<evidence type="ECO:0000313" key="8">
    <source>
        <dbReference type="EMBL" id="ABW25103.1"/>
    </source>
</evidence>
<dbReference type="RefSeq" id="WP_012160725.1">
    <property type="nucleotide sequence ID" value="NC_009925.1"/>
</dbReference>
<evidence type="ECO:0000256" key="7">
    <source>
        <dbReference type="SAM" id="Phobius"/>
    </source>
</evidence>
<evidence type="ECO:0000256" key="3">
    <source>
        <dbReference type="ARBA" id="ARBA00022448"/>
    </source>
</evidence>
<dbReference type="NCBIfam" id="TIGR00801">
    <property type="entry name" value="ncs2"/>
    <property type="match status" value="1"/>
</dbReference>
<gene>
    <name evidence="8" type="ordered locus">AM1_0014</name>
</gene>
<dbReference type="KEGG" id="amr:AM1_0014"/>
<evidence type="ECO:0000256" key="1">
    <source>
        <dbReference type="ARBA" id="ARBA00004141"/>
    </source>
</evidence>